<protein>
    <submittedName>
        <fullName evidence="9">ErfK/YbiS/YcfS/YnhG family protein</fullName>
    </submittedName>
</protein>
<dbReference type="Gene3D" id="2.40.440.10">
    <property type="entry name" value="L,D-transpeptidase catalytic domain-like"/>
    <property type="match status" value="1"/>
</dbReference>
<evidence type="ECO:0000256" key="5">
    <source>
        <dbReference type="ARBA" id="ARBA00022984"/>
    </source>
</evidence>
<gene>
    <name evidence="9" type="ORF">AKJ09_04261</name>
</gene>
<dbReference type="SUPFAM" id="SSF141523">
    <property type="entry name" value="L,D-transpeptidase catalytic domain-like"/>
    <property type="match status" value="1"/>
</dbReference>
<keyword evidence="4 7" id="KW-0133">Cell shape</keyword>
<keyword evidence="10" id="KW-1185">Reference proteome</keyword>
<name>A0A0K1PVP6_9BACT</name>
<reference evidence="9 10" key="1">
    <citation type="submission" date="2015-08" db="EMBL/GenBank/DDBJ databases">
        <authorList>
            <person name="Babu N.S."/>
            <person name="Beckwith C.J."/>
            <person name="Beseler K.G."/>
            <person name="Brison A."/>
            <person name="Carone J.V."/>
            <person name="Caskin T.P."/>
            <person name="Diamond M."/>
            <person name="Durham M.E."/>
            <person name="Foxe J.M."/>
            <person name="Go M."/>
            <person name="Henderson B.A."/>
            <person name="Jones I.B."/>
            <person name="McGettigan J.A."/>
            <person name="Micheletti S.J."/>
            <person name="Nasrallah M.E."/>
            <person name="Ortiz D."/>
            <person name="Piller C.R."/>
            <person name="Privatt S.R."/>
            <person name="Schneider S.L."/>
            <person name="Sharp S."/>
            <person name="Smith T.C."/>
            <person name="Stanton J.D."/>
            <person name="Ullery H.E."/>
            <person name="Wilson R.J."/>
            <person name="Serrano M.G."/>
            <person name="Buck G."/>
            <person name="Lee V."/>
            <person name="Wang Y."/>
            <person name="Carvalho R."/>
            <person name="Voegtly L."/>
            <person name="Shi R."/>
            <person name="Duckworth R."/>
            <person name="Johnson A."/>
            <person name="Loviza R."/>
            <person name="Walstead R."/>
            <person name="Shah Z."/>
            <person name="Kiflezghi M."/>
            <person name="Wade K."/>
            <person name="Ball S.L."/>
            <person name="Bradley K.W."/>
            <person name="Asai D.J."/>
            <person name="Bowman C.A."/>
            <person name="Russell D.A."/>
            <person name="Pope W.H."/>
            <person name="Jacobs-Sera D."/>
            <person name="Hendrix R.W."/>
            <person name="Hatfull G.F."/>
        </authorList>
    </citation>
    <scope>NUCLEOTIDE SEQUENCE [LARGE SCALE GENOMIC DNA]</scope>
    <source>
        <strain evidence="9 10">DSM 27648</strain>
    </source>
</reference>
<evidence type="ECO:0000256" key="2">
    <source>
        <dbReference type="ARBA" id="ARBA00005992"/>
    </source>
</evidence>
<dbReference type="UniPathway" id="UPA00219"/>
<feature type="active site" description="Nucleophile" evidence="7">
    <location>
        <position position="157"/>
    </location>
</feature>
<dbReference type="Proteomes" id="UP000064967">
    <property type="component" value="Chromosome"/>
</dbReference>
<dbReference type="GO" id="GO:0071555">
    <property type="term" value="P:cell wall organization"/>
    <property type="evidence" value="ECO:0007669"/>
    <property type="project" value="UniProtKB-UniRule"/>
</dbReference>
<evidence type="ECO:0000313" key="9">
    <source>
        <dbReference type="EMBL" id="AKU97597.1"/>
    </source>
</evidence>
<evidence type="ECO:0000256" key="6">
    <source>
        <dbReference type="ARBA" id="ARBA00023316"/>
    </source>
</evidence>
<evidence type="ECO:0000256" key="4">
    <source>
        <dbReference type="ARBA" id="ARBA00022960"/>
    </source>
</evidence>
<evidence type="ECO:0000256" key="1">
    <source>
        <dbReference type="ARBA" id="ARBA00004752"/>
    </source>
</evidence>
<dbReference type="PROSITE" id="PS52029">
    <property type="entry name" value="LD_TPASE"/>
    <property type="match status" value="1"/>
</dbReference>
<evidence type="ECO:0000256" key="7">
    <source>
        <dbReference type="PROSITE-ProRule" id="PRU01373"/>
    </source>
</evidence>
<dbReference type="OrthoDB" id="9809748at2"/>
<feature type="domain" description="L,D-TPase catalytic" evidence="8">
    <location>
        <begin position="32"/>
        <end position="181"/>
    </location>
</feature>
<dbReference type="GO" id="GO:0009252">
    <property type="term" value="P:peptidoglycan biosynthetic process"/>
    <property type="evidence" value="ECO:0007669"/>
    <property type="project" value="UniProtKB-UniPathway"/>
</dbReference>
<dbReference type="PANTHER" id="PTHR36699:SF1">
    <property type="entry name" value="L,D-TRANSPEPTIDASE YAFK-RELATED"/>
    <property type="match status" value="1"/>
</dbReference>
<organism evidence="9 10">
    <name type="scientific">Labilithrix luteola</name>
    <dbReference type="NCBI Taxonomy" id="1391654"/>
    <lineage>
        <taxon>Bacteria</taxon>
        <taxon>Pseudomonadati</taxon>
        <taxon>Myxococcota</taxon>
        <taxon>Polyangia</taxon>
        <taxon>Polyangiales</taxon>
        <taxon>Labilitrichaceae</taxon>
        <taxon>Labilithrix</taxon>
    </lineage>
</organism>
<keyword evidence="3" id="KW-0808">Transferase</keyword>
<dbReference type="RefSeq" id="WP_146648706.1">
    <property type="nucleotide sequence ID" value="NZ_CP012333.1"/>
</dbReference>
<proteinExistence type="inferred from homology"/>
<dbReference type="Pfam" id="PF03734">
    <property type="entry name" value="YkuD"/>
    <property type="match status" value="1"/>
</dbReference>
<comment type="pathway">
    <text evidence="1 7">Cell wall biogenesis; peptidoglycan biosynthesis.</text>
</comment>
<dbReference type="EMBL" id="CP012333">
    <property type="protein sequence ID" value="AKU97597.1"/>
    <property type="molecule type" value="Genomic_DNA"/>
</dbReference>
<accession>A0A0K1PVP6</accession>
<evidence type="ECO:0000256" key="3">
    <source>
        <dbReference type="ARBA" id="ARBA00022679"/>
    </source>
</evidence>
<dbReference type="GO" id="GO:0008360">
    <property type="term" value="P:regulation of cell shape"/>
    <property type="evidence" value="ECO:0007669"/>
    <property type="project" value="UniProtKB-UniRule"/>
</dbReference>
<evidence type="ECO:0000259" key="8">
    <source>
        <dbReference type="PROSITE" id="PS52029"/>
    </source>
</evidence>
<dbReference type="InterPro" id="IPR038063">
    <property type="entry name" value="Transpep_catalytic_dom"/>
</dbReference>
<dbReference type="KEGG" id="llu:AKJ09_04261"/>
<sequence>MVRSLLGVVLVVALGLVASDVGAQTLWDPRVTRVRIRKRAHSMELLAAVDGTHEKRIAKYRVAIGPGGAGPKVREGDDTTPVGRYHVTMRKSSRYRIFMRLDYPNEVDLRRFESLKKRGILPESARIGGDIGIHGPPVRMNDDEKAHLKESDWTAGCIALDDDEIREVARLVWDGTVVDIED</sequence>
<dbReference type="GO" id="GO:0004180">
    <property type="term" value="F:carboxypeptidase activity"/>
    <property type="evidence" value="ECO:0007669"/>
    <property type="project" value="UniProtKB-ARBA"/>
</dbReference>
<keyword evidence="6 7" id="KW-0961">Cell wall biogenesis/degradation</keyword>
<feature type="active site" description="Proton donor/acceptor" evidence="7">
    <location>
        <position position="134"/>
    </location>
</feature>
<dbReference type="PANTHER" id="PTHR36699">
    <property type="entry name" value="LD-TRANSPEPTIDASE"/>
    <property type="match status" value="1"/>
</dbReference>
<dbReference type="CDD" id="cd16913">
    <property type="entry name" value="YkuD_like"/>
    <property type="match status" value="1"/>
</dbReference>
<dbReference type="STRING" id="1391654.AKJ09_04261"/>
<dbReference type="GO" id="GO:0016740">
    <property type="term" value="F:transferase activity"/>
    <property type="evidence" value="ECO:0007669"/>
    <property type="project" value="UniProtKB-KW"/>
</dbReference>
<evidence type="ECO:0000313" key="10">
    <source>
        <dbReference type="Proteomes" id="UP000064967"/>
    </source>
</evidence>
<keyword evidence="5 7" id="KW-0573">Peptidoglycan synthesis</keyword>
<dbReference type="InterPro" id="IPR005490">
    <property type="entry name" value="LD_TPept_cat_dom"/>
</dbReference>
<dbReference type="AlphaFoldDB" id="A0A0K1PVP6"/>
<comment type="similarity">
    <text evidence="2">Belongs to the YkuD family.</text>
</comment>